<comment type="caution">
    <text evidence="1">The sequence shown here is derived from an EMBL/GenBank/DDBJ whole genome shotgun (WGS) entry which is preliminary data.</text>
</comment>
<sequence>LTKYVHVQSKLDPDQVTKQAICKACKSKEQIFENGKNEDKDQEVMMYEDPDESMAPSTISESMLTDHTSEISSSSHINETRKFKTKKNTTLDTYINGLFLRFVKCSTLCKVVDFFNLTVKIPSNKLLSSKVLIEHAEKLEQSKISKLSESQKPIIIIFDGWKNVHCQEILDAVILSATNQLHIWGAEDVSNSRQRTPNVLNIIITFLACASSQNLNVVAIVIDSASAYAFACNRFWTHIDELVEHFLPFVNILDYLQHDAANLFDVAYAFGYVAQQYKSDIDGFGYQMQQKLERRWADWEQPLLFLAIIFHLQYRVQALFDANFFSLERISKWIEYYYEMWFGQYWEFVAIDQKEIGKVAHRLYSIKVNSAPYEHLFSQIGWFQNPKHNRLK</sequence>
<reference evidence="1" key="1">
    <citation type="submission" date="2021-06" db="EMBL/GenBank/DDBJ databases">
        <authorList>
            <person name="Kallberg Y."/>
            <person name="Tangrot J."/>
            <person name="Rosling A."/>
        </authorList>
    </citation>
    <scope>NUCLEOTIDE SEQUENCE</scope>
    <source>
        <strain evidence="1">FL966</strain>
    </source>
</reference>
<proteinExistence type="predicted"/>
<keyword evidence="2" id="KW-1185">Reference proteome</keyword>
<dbReference type="SUPFAM" id="SSF53098">
    <property type="entry name" value="Ribonuclease H-like"/>
    <property type="match status" value="1"/>
</dbReference>
<dbReference type="OrthoDB" id="10501654at2759"/>
<dbReference type="AlphaFoldDB" id="A0A9N9JSW2"/>
<feature type="non-terminal residue" evidence="1">
    <location>
        <position position="392"/>
    </location>
</feature>
<feature type="non-terminal residue" evidence="1">
    <location>
        <position position="1"/>
    </location>
</feature>
<dbReference type="Proteomes" id="UP000789759">
    <property type="component" value="Unassembled WGS sequence"/>
</dbReference>
<protein>
    <submittedName>
        <fullName evidence="1">14190_t:CDS:1</fullName>
    </submittedName>
</protein>
<organism evidence="1 2">
    <name type="scientific">Cetraspora pellucida</name>
    <dbReference type="NCBI Taxonomy" id="1433469"/>
    <lineage>
        <taxon>Eukaryota</taxon>
        <taxon>Fungi</taxon>
        <taxon>Fungi incertae sedis</taxon>
        <taxon>Mucoromycota</taxon>
        <taxon>Glomeromycotina</taxon>
        <taxon>Glomeromycetes</taxon>
        <taxon>Diversisporales</taxon>
        <taxon>Gigasporaceae</taxon>
        <taxon>Cetraspora</taxon>
    </lineage>
</organism>
<dbReference type="InterPro" id="IPR012337">
    <property type="entry name" value="RNaseH-like_sf"/>
</dbReference>
<gene>
    <name evidence="1" type="ORF">CPELLU_LOCUS17319</name>
</gene>
<evidence type="ECO:0000313" key="2">
    <source>
        <dbReference type="Proteomes" id="UP000789759"/>
    </source>
</evidence>
<accession>A0A9N9JSW2</accession>
<dbReference type="EMBL" id="CAJVQA010028891">
    <property type="protein sequence ID" value="CAG8795625.1"/>
    <property type="molecule type" value="Genomic_DNA"/>
</dbReference>
<evidence type="ECO:0000313" key="1">
    <source>
        <dbReference type="EMBL" id="CAG8795625.1"/>
    </source>
</evidence>
<name>A0A9N9JSW2_9GLOM</name>